<dbReference type="KEGG" id="bja:blr0671"/>
<dbReference type="STRING" id="224911.AAV28_00190"/>
<keyword evidence="2" id="KW-0732">Signal</keyword>
<dbReference type="PhylomeDB" id="Q89WK7"/>
<dbReference type="InParanoid" id="Q89WK7"/>
<dbReference type="PATRIC" id="fig|224911.5.peg.692"/>
<evidence type="ECO:0000256" key="4">
    <source>
        <dbReference type="SAM" id="MobiDB-lite"/>
    </source>
</evidence>
<dbReference type="Proteomes" id="UP000002526">
    <property type="component" value="Chromosome"/>
</dbReference>
<feature type="compositionally biased region" description="Low complexity" evidence="4">
    <location>
        <begin position="60"/>
        <end position="70"/>
    </location>
</feature>
<feature type="domain" description="Leucine-binding protein" evidence="5">
    <location>
        <begin position="89"/>
        <end position="411"/>
    </location>
</feature>
<dbReference type="CDD" id="cd06339">
    <property type="entry name" value="PBP1_YraM_LppC_lipoprotein-like"/>
    <property type="match status" value="1"/>
</dbReference>
<sequence length="424" mass="43424">MTGRRRQVRREATMLGPRHPKSPDPGPQSSGATRRSALGLLLGAPLLSACAGVQQSLSQFSNPFSSSSTPPAQPAGPPQQATTAGTGGVKVAVILPLSAAGNAGLAAQSMRNAAEMALAEFQNPNIQLLIKDDNGSPQGAQAGAQQAIDEGAEIILGPLFAQSVPAVAQVARTRGISVIAFSTDSSIAGRGVYLLSFLPESDVNRIVEYSASMGKRSVAVLVPDNAYGNVVEAAVKAAVPRRGGRIVAFEKYGADRATPARAVAQQLGSADALFIADDGDAVVTVADAMTAAGANLRNIQLLGTGLWDNPRVYANASLQGGLYAAPDPAGFRAFSGRYRTKYGAEPIRTATLAYDAVALVAALARTQGTTRFSSDVLTNPSGFAGIDGLFRFRADGTNERGLAVMKVTTGGGVAVAGSPKSFGA</sequence>
<keyword evidence="3" id="KW-0813">Transport</keyword>
<keyword evidence="3" id="KW-0029">Amino-acid transport</keyword>
<evidence type="ECO:0000256" key="3">
    <source>
        <dbReference type="ARBA" id="ARBA00022970"/>
    </source>
</evidence>
<dbReference type="EnsemblBacteria" id="BAC45936">
    <property type="protein sequence ID" value="BAC45936"/>
    <property type="gene ID" value="BAC45936"/>
</dbReference>
<dbReference type="AlphaFoldDB" id="Q89WK7"/>
<feature type="region of interest" description="Disordered" evidence="4">
    <location>
        <begin position="60"/>
        <end position="84"/>
    </location>
</feature>
<dbReference type="PANTHER" id="PTHR30483">
    <property type="entry name" value="LEUCINE-SPECIFIC-BINDING PROTEIN"/>
    <property type="match status" value="1"/>
</dbReference>
<dbReference type="Pfam" id="PF13458">
    <property type="entry name" value="Peripla_BP_6"/>
    <property type="match status" value="1"/>
</dbReference>
<dbReference type="PANTHER" id="PTHR30483:SF6">
    <property type="entry name" value="PERIPLASMIC BINDING PROTEIN OF ABC TRANSPORTER FOR NATURAL AMINO ACIDS"/>
    <property type="match status" value="1"/>
</dbReference>
<proteinExistence type="inferred from homology"/>
<dbReference type="InterPro" id="IPR028081">
    <property type="entry name" value="Leu-bd"/>
</dbReference>
<dbReference type="eggNOG" id="COG0683">
    <property type="taxonomic scope" value="Bacteria"/>
</dbReference>
<comment type="similarity">
    <text evidence="1">Belongs to the leucine-binding protein family.</text>
</comment>
<name>Q89WK7_BRADU</name>
<dbReference type="SUPFAM" id="SSF53822">
    <property type="entry name" value="Periplasmic binding protein-like I"/>
    <property type="match status" value="1"/>
</dbReference>
<dbReference type="OrthoDB" id="7210494at2"/>
<dbReference type="Gene3D" id="3.40.50.2300">
    <property type="match status" value="2"/>
</dbReference>
<feature type="region of interest" description="Disordered" evidence="4">
    <location>
        <begin position="1"/>
        <end position="37"/>
    </location>
</feature>
<evidence type="ECO:0000259" key="5">
    <source>
        <dbReference type="Pfam" id="PF13458"/>
    </source>
</evidence>
<dbReference type="InterPro" id="IPR051010">
    <property type="entry name" value="BCAA_transport"/>
</dbReference>
<gene>
    <name evidence="6" type="ordered locus">blr0671</name>
</gene>
<evidence type="ECO:0000313" key="6">
    <source>
        <dbReference type="EMBL" id="BAC45936.1"/>
    </source>
</evidence>
<accession>Q89WK7</accession>
<evidence type="ECO:0000256" key="1">
    <source>
        <dbReference type="ARBA" id="ARBA00010062"/>
    </source>
</evidence>
<organism evidence="6 7">
    <name type="scientific">Bradyrhizobium diazoefficiens (strain JCM 10833 / BCRC 13528 / IAM 13628 / NBRC 14792 / USDA 110)</name>
    <dbReference type="NCBI Taxonomy" id="224911"/>
    <lineage>
        <taxon>Bacteria</taxon>
        <taxon>Pseudomonadati</taxon>
        <taxon>Pseudomonadota</taxon>
        <taxon>Alphaproteobacteria</taxon>
        <taxon>Hyphomicrobiales</taxon>
        <taxon>Nitrobacteraceae</taxon>
        <taxon>Bradyrhizobium</taxon>
    </lineage>
</organism>
<dbReference type="HOGENOM" id="CLU_049010_0_0_5"/>
<dbReference type="GO" id="GO:0006865">
    <property type="term" value="P:amino acid transport"/>
    <property type="evidence" value="ECO:0007669"/>
    <property type="project" value="UniProtKB-KW"/>
</dbReference>
<keyword evidence="7" id="KW-1185">Reference proteome</keyword>
<evidence type="ECO:0000256" key="2">
    <source>
        <dbReference type="ARBA" id="ARBA00022729"/>
    </source>
</evidence>
<protein>
    <submittedName>
        <fullName evidence="6">Blr0671 protein</fullName>
    </submittedName>
</protein>
<dbReference type="InterPro" id="IPR028082">
    <property type="entry name" value="Peripla_BP_I"/>
</dbReference>
<dbReference type="EMBL" id="BA000040">
    <property type="protein sequence ID" value="BAC45936.1"/>
    <property type="molecule type" value="Genomic_DNA"/>
</dbReference>
<evidence type="ECO:0000313" key="7">
    <source>
        <dbReference type="Proteomes" id="UP000002526"/>
    </source>
</evidence>
<reference evidence="7" key="1">
    <citation type="journal article" date="2002" name="DNA Res.">
        <title>Complete genomic sequence of nitrogen-fixing symbiotic bacterium Bradyrhizobium japonicum USDA110.</title>
        <authorList>
            <person name="Kaneko T."/>
            <person name="Nakamura Y."/>
            <person name="Sato S."/>
            <person name="Minamisawa K."/>
            <person name="Uchiumi T."/>
            <person name="Sasamoto S."/>
            <person name="Watanabe A."/>
            <person name="Idesawa K."/>
            <person name="Iriguchi M."/>
            <person name="Kawashima K."/>
            <person name="Kohara M."/>
            <person name="Matsumoto M."/>
            <person name="Shimpo S."/>
            <person name="Tsuruoka H."/>
            <person name="Wada T."/>
            <person name="Yamada M."/>
            <person name="Tabata S."/>
        </authorList>
    </citation>
    <scope>NUCLEOTIDE SEQUENCE [LARGE SCALE GENOMIC DNA]</scope>
    <source>
        <strain evidence="7">JCM 10833 / BCRC 13528 / IAM 13628 / NBRC 14792 / USDA 110</strain>
    </source>
</reference>